<dbReference type="InterPro" id="IPR008593">
    <property type="entry name" value="Dam_MeTrfase"/>
</dbReference>
<keyword evidence="1" id="KW-0489">Methyltransferase</keyword>
<dbReference type="RefSeq" id="WP_012914765.1">
    <property type="nucleotide sequence ID" value="NC_013722.1"/>
</dbReference>
<dbReference type="Proteomes" id="UP000001890">
    <property type="component" value="Chromosome"/>
</dbReference>
<organism evidence="1 2">
    <name type="scientific">Xanthomonas albilineans (strain GPE PC73 / CFBP 7063)</name>
    <dbReference type="NCBI Taxonomy" id="380358"/>
    <lineage>
        <taxon>Bacteria</taxon>
        <taxon>Pseudomonadati</taxon>
        <taxon>Pseudomonadota</taxon>
        <taxon>Gammaproteobacteria</taxon>
        <taxon>Lysobacterales</taxon>
        <taxon>Lysobacteraceae</taxon>
        <taxon>Xanthomonas</taxon>
    </lineage>
</organism>
<evidence type="ECO:0000313" key="1">
    <source>
        <dbReference type="EMBL" id="CBA14747.1"/>
    </source>
</evidence>
<dbReference type="KEGG" id="xal:XALC_0202"/>
<keyword evidence="2" id="KW-1185">Reference proteome</keyword>
<gene>
    <name evidence="1" type="ordered locus">XALc_0202</name>
</gene>
<evidence type="ECO:0000313" key="2">
    <source>
        <dbReference type="Proteomes" id="UP000001890"/>
    </source>
</evidence>
<dbReference type="GO" id="GO:0009307">
    <property type="term" value="P:DNA restriction-modification system"/>
    <property type="evidence" value="ECO:0007669"/>
    <property type="project" value="InterPro"/>
</dbReference>
<dbReference type="GO" id="GO:0003677">
    <property type="term" value="F:DNA binding"/>
    <property type="evidence" value="ECO:0007669"/>
    <property type="project" value="InterPro"/>
</dbReference>
<dbReference type="GO" id="GO:0009007">
    <property type="term" value="F:site-specific DNA-methyltransferase (adenine-specific) activity"/>
    <property type="evidence" value="ECO:0007669"/>
    <property type="project" value="InterPro"/>
</dbReference>
<sequence length="147" mass="16523">MSQYVDWYGKGRAQNWRTPQSIFDALHDEFQFTLDGASEPGNGLLPLASTADEQIDWTGHRVFCNPPWSNIRPFLERAPAADCAVFLVPARTNAKWFHRAIDLGAAVRFFEGRPKFELPHRSGPGNSSPVDCLLLILRKDVAREVQG</sequence>
<dbReference type="STRING" id="380358.XALC_0202"/>
<keyword evidence="1" id="KW-0808">Transferase</keyword>
<accession>D2U9F9</accession>
<reference evidence="1 2" key="1">
    <citation type="journal article" date="2009" name="BMC Genomics">
        <title>The complete genome sequence of Xanthomonas albilineans provides new insights into the reductive genome evolution of the xylem-limited Xanthomonadaceae.</title>
        <authorList>
            <person name="Pieretti I."/>
            <person name="Royer M."/>
            <person name="Barbe V."/>
            <person name="Carrere S."/>
            <person name="Koebnik R."/>
            <person name="Cociancich S."/>
            <person name="Couloux A."/>
            <person name="Darrasse A."/>
            <person name="Gouzy J."/>
            <person name="Jacques M.A."/>
            <person name="Lauber E."/>
            <person name="Manceau C."/>
            <person name="Mangenot S."/>
            <person name="Poussier S."/>
            <person name="Segurens B."/>
            <person name="Szurek B."/>
            <person name="Verdier V."/>
            <person name="Arlat M."/>
            <person name="Rott P."/>
        </authorList>
    </citation>
    <scope>NUCLEOTIDE SEQUENCE [LARGE SCALE GENOMIC DNA]</scope>
    <source>
        <strain evidence="2">GPE PC73 / CFBP 7063</strain>
    </source>
</reference>
<dbReference type="AlphaFoldDB" id="D2U9F9"/>
<dbReference type="REBASE" id="23485">
    <property type="entry name" value="M.XalGPEORF202P"/>
</dbReference>
<name>D2U9F9_XANAP</name>
<dbReference type="EMBL" id="FP565176">
    <property type="protein sequence ID" value="CBA14747.1"/>
    <property type="molecule type" value="Genomic_DNA"/>
</dbReference>
<dbReference type="Pfam" id="PF05869">
    <property type="entry name" value="Dam"/>
    <property type="match status" value="1"/>
</dbReference>
<dbReference type="OrthoDB" id="5288620at2"/>
<dbReference type="GO" id="GO:0032259">
    <property type="term" value="P:methylation"/>
    <property type="evidence" value="ECO:0007669"/>
    <property type="project" value="UniProtKB-KW"/>
</dbReference>
<proteinExistence type="predicted"/>
<protein>
    <submittedName>
        <fullName evidence="1">Hypothetical dna methyltransferase protein</fullName>
    </submittedName>
</protein>